<sequence length="403" mass="42340">MVRPERRKKSDLVAVALLAVGVLVAGTVVWWGSDARATSSRTAPSGPVAPEAPTSVPPSLAELWRAPSGATTSPVVVGPTVVTAHGGEVVGHDPLTGDVRWRYSRDLDLCTVGAAWDRALAVYRKSRNCSEVTALDGTTGERAAQRNTDAELGTRLLSDGVHVTATGGELVEVWRSDLVRTLQYGEVPAIVNPNKQPRPECSYGSFAVASNRIGVVEHCPAEQTDRFTVLRPNPKESDQPEQLWTTLTAGKNARVVAMSGELVAVALPHPARLTILDSGGRQIAEHPLPVPDSELTGDPAGRVVPTTMGTSAIYWFTGSRTVALAPTDLRPLWTVENTLGTGTVLAGRLVLPVPGGLAVHDAASGARLGVLPVDRAGHTGPVSVTSLGPVLVEQRGDTVVALR</sequence>
<proteinExistence type="predicted"/>
<dbReference type="Proteomes" id="UP000184501">
    <property type="component" value="Unassembled WGS sequence"/>
</dbReference>
<reference evidence="4 5" key="1">
    <citation type="submission" date="2016-11" db="EMBL/GenBank/DDBJ databases">
        <authorList>
            <person name="Jaros S."/>
            <person name="Januszkiewicz K."/>
            <person name="Wedrychowicz H."/>
        </authorList>
    </citation>
    <scope>NUCLEOTIDE SEQUENCE [LARGE SCALE GENOMIC DNA]</scope>
    <source>
        <strain evidence="4 5">DSM 44523</strain>
    </source>
</reference>
<evidence type="ECO:0000313" key="5">
    <source>
        <dbReference type="Proteomes" id="UP000184501"/>
    </source>
</evidence>
<protein>
    <submittedName>
        <fullName evidence="4">PQQ-like domain-containing protein</fullName>
    </submittedName>
</protein>
<evidence type="ECO:0000256" key="2">
    <source>
        <dbReference type="SAM" id="Phobius"/>
    </source>
</evidence>
<accession>A0A1M5J6D5</accession>
<dbReference type="InterPro" id="IPR015943">
    <property type="entry name" value="WD40/YVTN_repeat-like_dom_sf"/>
</dbReference>
<feature type="transmembrane region" description="Helical" evidence="2">
    <location>
        <begin position="12"/>
        <end position="32"/>
    </location>
</feature>
<dbReference type="Pfam" id="PF13360">
    <property type="entry name" value="PQQ_2"/>
    <property type="match status" value="1"/>
</dbReference>
<keyword evidence="2" id="KW-0472">Membrane</keyword>
<dbReference type="Gene3D" id="2.130.10.10">
    <property type="entry name" value="YVTN repeat-like/Quinoprotein amine dehydrogenase"/>
    <property type="match status" value="1"/>
</dbReference>
<evidence type="ECO:0000256" key="1">
    <source>
        <dbReference type="SAM" id="MobiDB-lite"/>
    </source>
</evidence>
<dbReference type="RefSeq" id="WP_073487157.1">
    <property type="nucleotide sequence ID" value="NZ_FQVN01000008.1"/>
</dbReference>
<feature type="region of interest" description="Disordered" evidence="1">
    <location>
        <begin position="39"/>
        <end position="59"/>
    </location>
</feature>
<keyword evidence="2" id="KW-0812">Transmembrane</keyword>
<organism evidence="4 5">
    <name type="scientific">Streptoalloteichus hindustanus</name>
    <dbReference type="NCBI Taxonomy" id="2017"/>
    <lineage>
        <taxon>Bacteria</taxon>
        <taxon>Bacillati</taxon>
        <taxon>Actinomycetota</taxon>
        <taxon>Actinomycetes</taxon>
        <taxon>Pseudonocardiales</taxon>
        <taxon>Pseudonocardiaceae</taxon>
        <taxon>Streptoalloteichus</taxon>
    </lineage>
</organism>
<gene>
    <name evidence="4" type="ORF">SAMN05444320_108156</name>
</gene>
<evidence type="ECO:0000313" key="4">
    <source>
        <dbReference type="EMBL" id="SHG36186.1"/>
    </source>
</evidence>
<keyword evidence="2" id="KW-1133">Transmembrane helix</keyword>
<dbReference type="EMBL" id="FQVN01000008">
    <property type="protein sequence ID" value="SHG36186.1"/>
    <property type="molecule type" value="Genomic_DNA"/>
</dbReference>
<feature type="domain" description="Pyrrolo-quinoline quinone repeat" evidence="3">
    <location>
        <begin position="62"/>
        <end position="153"/>
    </location>
</feature>
<name>A0A1M5J6D5_STRHI</name>
<evidence type="ECO:0000259" key="3">
    <source>
        <dbReference type="Pfam" id="PF13360"/>
    </source>
</evidence>
<dbReference type="STRING" id="2017.SAMN05444320_108156"/>
<dbReference type="InterPro" id="IPR011047">
    <property type="entry name" value="Quinoprotein_ADH-like_sf"/>
</dbReference>
<dbReference type="InterPro" id="IPR002372">
    <property type="entry name" value="PQQ_rpt_dom"/>
</dbReference>
<dbReference type="OrthoDB" id="5182370at2"/>
<dbReference type="AlphaFoldDB" id="A0A1M5J6D5"/>
<keyword evidence="5" id="KW-1185">Reference proteome</keyword>
<dbReference type="SUPFAM" id="SSF50998">
    <property type="entry name" value="Quinoprotein alcohol dehydrogenase-like"/>
    <property type="match status" value="1"/>
</dbReference>